<sequence>MGKARILQAHGEGRYTIEIVEARERAELAKEEAEARIQTLRTQITALEQRIASAQATVNQAAAEQDAAINQYQQEIVEKGQSSINLDAFSRDLLEATSQRDELQAEQRAKELRIAADEALVARINAFPPLRQMQAWCADYTEDLSGEVATAEVPGEIGNVIIKPGFHGTAWSAAADGAIQPTLASTPAATFYNLAMLPGWQKWRPTFRTASITSLDGDSCSITLDAATSSQQGLDVNAQASYSNVPILYMDCNGDAFEAGDKVLVAFAGNVEGPTVVGFESNPSSCRSITIYSANRDHMEAFLEEHMEKGFQGLERVRYSYGISGTSEVITPLAPDMSSMWLAWDSLNEGDSNSGTASDTALNDIPISHFSCTTSTAIAPERSISIVSDRLARLTVNFDFEGVVSQTIDMKVGNRNITFEYFRRYSASNSWGGTVSDLSGSRDFNGYFDSRAAQSLEDETGFELDLRINGTSLLLPETVNHYQGNIETIRDLYIVHDKNRGPDDVFIYLWANAYTTYAQPGASNFDRYGYYHIIRINEEGKVFVPDLAELPPEHRQLSPGIATIIDRYALRMS</sequence>
<name>A0ABY8LGM1_9GAMM</name>
<keyword evidence="1" id="KW-0175">Coiled coil</keyword>
<protein>
    <submittedName>
        <fullName evidence="2">Uncharacterized protein</fullName>
    </submittedName>
</protein>
<feature type="coiled-coil region" evidence="1">
    <location>
        <begin position="23"/>
        <end position="113"/>
    </location>
</feature>
<evidence type="ECO:0000256" key="1">
    <source>
        <dbReference type="SAM" id="Coils"/>
    </source>
</evidence>
<keyword evidence="3" id="KW-1185">Reference proteome</keyword>
<reference evidence="2" key="1">
    <citation type="submission" date="2023-04" db="EMBL/GenBank/DDBJ databases">
        <title>Complete genome sequence of Halomonas alkaliantarctica MSP3 isolated from marine sediment, Jeju Island.</title>
        <authorList>
            <person name="Park S.-J."/>
        </authorList>
    </citation>
    <scope>NUCLEOTIDE SEQUENCE</scope>
    <source>
        <strain evidence="2">MSP3</strain>
    </source>
</reference>
<proteinExistence type="predicted"/>
<evidence type="ECO:0000313" key="2">
    <source>
        <dbReference type="EMBL" id="WGI23621.1"/>
    </source>
</evidence>
<gene>
    <name evidence="2" type="ORF">QEN58_09650</name>
</gene>
<dbReference type="Proteomes" id="UP001179830">
    <property type="component" value="Chromosome"/>
</dbReference>
<accession>A0ABY8LGM1</accession>
<evidence type="ECO:0000313" key="3">
    <source>
        <dbReference type="Proteomes" id="UP001179830"/>
    </source>
</evidence>
<dbReference type="EMBL" id="CP122961">
    <property type="protein sequence ID" value="WGI23621.1"/>
    <property type="molecule type" value="Genomic_DNA"/>
</dbReference>
<organism evidence="2 3">
    <name type="scientific">Halomonas alkaliantarctica</name>
    <dbReference type="NCBI Taxonomy" id="232346"/>
    <lineage>
        <taxon>Bacteria</taxon>
        <taxon>Pseudomonadati</taxon>
        <taxon>Pseudomonadota</taxon>
        <taxon>Gammaproteobacteria</taxon>
        <taxon>Oceanospirillales</taxon>
        <taxon>Halomonadaceae</taxon>
        <taxon>Halomonas</taxon>
    </lineage>
</organism>
<dbReference type="RefSeq" id="WP_280103481.1">
    <property type="nucleotide sequence ID" value="NZ_CP122961.1"/>
</dbReference>